<evidence type="ECO:0000256" key="4">
    <source>
        <dbReference type="ARBA" id="ARBA00022737"/>
    </source>
</evidence>
<keyword evidence="6" id="KW-0411">Iron-sulfur</keyword>
<evidence type="ECO:0000256" key="6">
    <source>
        <dbReference type="ARBA" id="ARBA00023014"/>
    </source>
</evidence>
<dbReference type="Pfam" id="PF14697">
    <property type="entry name" value="Fer4_21"/>
    <property type="match status" value="1"/>
</dbReference>
<dbReference type="EMBL" id="BARV01000183">
    <property type="protein sequence ID" value="GAH94676.1"/>
    <property type="molecule type" value="Genomic_DNA"/>
</dbReference>
<dbReference type="PANTHER" id="PTHR43724:SF1">
    <property type="entry name" value="PYRUVATE SYNTHASE SUBUNIT PORD"/>
    <property type="match status" value="1"/>
</dbReference>
<dbReference type="PANTHER" id="PTHR43724">
    <property type="entry name" value="PYRUVATE SYNTHASE SUBUNIT PORD"/>
    <property type="match status" value="1"/>
</dbReference>
<accession>X1JIX1</accession>
<comment type="caution">
    <text evidence="8">The sequence shown here is derived from an EMBL/GenBank/DDBJ whole genome shotgun (WGS) entry which is preliminary data.</text>
</comment>
<dbReference type="Gene3D" id="3.30.70.20">
    <property type="match status" value="2"/>
</dbReference>
<name>X1JIX1_9ZZZZ</name>
<dbReference type="PROSITE" id="PS51379">
    <property type="entry name" value="4FE4S_FER_2"/>
    <property type="match status" value="2"/>
</dbReference>
<dbReference type="GO" id="GO:0016625">
    <property type="term" value="F:oxidoreductase activity, acting on the aldehyde or oxo group of donors, iron-sulfur protein as acceptor"/>
    <property type="evidence" value="ECO:0007669"/>
    <property type="project" value="InterPro"/>
</dbReference>
<dbReference type="InterPro" id="IPR017900">
    <property type="entry name" value="4Fe4S_Fe_S_CS"/>
</dbReference>
<comment type="cofactor">
    <cofactor evidence="1">
        <name>[4Fe-4S] cluster</name>
        <dbReference type="ChEBI" id="CHEBI:49883"/>
    </cofactor>
</comment>
<dbReference type="InterPro" id="IPR017896">
    <property type="entry name" value="4Fe4S_Fe-S-bd"/>
</dbReference>
<dbReference type="SUPFAM" id="SSF54862">
    <property type="entry name" value="4Fe-4S ferredoxins"/>
    <property type="match status" value="1"/>
</dbReference>
<keyword evidence="3" id="KW-0479">Metal-binding</keyword>
<organism evidence="8">
    <name type="scientific">marine sediment metagenome</name>
    <dbReference type="NCBI Taxonomy" id="412755"/>
    <lineage>
        <taxon>unclassified sequences</taxon>
        <taxon>metagenomes</taxon>
        <taxon>ecological metagenomes</taxon>
    </lineage>
</organism>
<protein>
    <recommendedName>
        <fullName evidence="7">4Fe-4S ferredoxin-type domain-containing protein</fullName>
    </recommendedName>
</protein>
<dbReference type="GO" id="GO:0051539">
    <property type="term" value="F:4 iron, 4 sulfur cluster binding"/>
    <property type="evidence" value="ECO:0007669"/>
    <property type="project" value="UniProtKB-KW"/>
</dbReference>
<evidence type="ECO:0000256" key="2">
    <source>
        <dbReference type="ARBA" id="ARBA00022485"/>
    </source>
</evidence>
<dbReference type="InterPro" id="IPR011898">
    <property type="entry name" value="PorD_KorD"/>
</dbReference>
<keyword evidence="4" id="KW-0677">Repeat</keyword>
<dbReference type="NCBIfam" id="TIGR02179">
    <property type="entry name" value="PorD_KorD"/>
    <property type="match status" value="1"/>
</dbReference>
<proteinExistence type="predicted"/>
<gene>
    <name evidence="8" type="ORF">S06H3_00845</name>
</gene>
<dbReference type="AlphaFoldDB" id="X1JIX1"/>
<evidence type="ECO:0000259" key="7">
    <source>
        <dbReference type="PROSITE" id="PS51379"/>
    </source>
</evidence>
<feature type="domain" description="4Fe-4S ferredoxin-type" evidence="7">
    <location>
        <begin position="34"/>
        <end position="62"/>
    </location>
</feature>
<dbReference type="PROSITE" id="PS00198">
    <property type="entry name" value="4FE4S_FER_1"/>
    <property type="match status" value="2"/>
</dbReference>
<sequence>MKIVKKGWKEIPIGGVILEAGNASNYNTGDWRNQRPIWDEEKCIHCLLCYVYCPDASIEVEDKKMTGINYFYCKGCGICADICPKDAIEIIPETKASESETKISERSG</sequence>
<keyword evidence="2" id="KW-0004">4Fe-4S</keyword>
<evidence type="ECO:0000256" key="3">
    <source>
        <dbReference type="ARBA" id="ARBA00022723"/>
    </source>
</evidence>
<evidence type="ECO:0000256" key="1">
    <source>
        <dbReference type="ARBA" id="ARBA00001966"/>
    </source>
</evidence>
<evidence type="ECO:0000313" key="8">
    <source>
        <dbReference type="EMBL" id="GAH94676.1"/>
    </source>
</evidence>
<dbReference type="GO" id="GO:0046872">
    <property type="term" value="F:metal ion binding"/>
    <property type="evidence" value="ECO:0007669"/>
    <property type="project" value="UniProtKB-KW"/>
</dbReference>
<feature type="domain" description="4Fe-4S ferredoxin-type" evidence="7">
    <location>
        <begin position="63"/>
        <end position="93"/>
    </location>
</feature>
<reference evidence="8" key="1">
    <citation type="journal article" date="2014" name="Front. Microbiol.">
        <title>High frequency of phylogenetically diverse reductive dehalogenase-homologous genes in deep subseafloor sedimentary metagenomes.</title>
        <authorList>
            <person name="Kawai M."/>
            <person name="Futagami T."/>
            <person name="Toyoda A."/>
            <person name="Takaki Y."/>
            <person name="Nishi S."/>
            <person name="Hori S."/>
            <person name="Arai W."/>
            <person name="Tsubouchi T."/>
            <person name="Morono Y."/>
            <person name="Uchiyama I."/>
            <person name="Ito T."/>
            <person name="Fujiyama A."/>
            <person name="Inagaki F."/>
            <person name="Takami H."/>
        </authorList>
    </citation>
    <scope>NUCLEOTIDE SEQUENCE</scope>
    <source>
        <strain evidence="8">Expedition CK06-06</strain>
    </source>
</reference>
<evidence type="ECO:0000256" key="5">
    <source>
        <dbReference type="ARBA" id="ARBA00023004"/>
    </source>
</evidence>
<keyword evidence="5" id="KW-0408">Iron</keyword>